<proteinExistence type="predicted"/>
<sequence>MLEYQCITGLAFVRNELECLDCPIWVMIINVVAMDMLKSKLPPVKRMLDPRSRPRLPLPDEDPYSVAGSGGSGSSGSSNGPQLRHPSGVPVPGGGPFERPPKPPPSGREKPPKLPPREKEPTYAVLPKDRSGESSPPSENLASKFAQLLSSRQKKEKKDRKYEDPYYCGFSARVSSFARPRNERKQNAPLPSLPVGAHSQMWHSRSYDSGMASLSYGGYQRMSSEGSEIYGHLRDPKYDVVKRRNPPQVYPYIQAPLQQSSHTVPNFAEMIESDYAPLNGSGGGESPYERIYGRLPLPNRSYIPSHTRNFLCRDWE</sequence>
<organism evidence="2">
    <name type="scientific">Cyprideis torosa</name>
    <dbReference type="NCBI Taxonomy" id="163714"/>
    <lineage>
        <taxon>Eukaryota</taxon>
        <taxon>Metazoa</taxon>
        <taxon>Ecdysozoa</taxon>
        <taxon>Arthropoda</taxon>
        <taxon>Crustacea</taxon>
        <taxon>Oligostraca</taxon>
        <taxon>Ostracoda</taxon>
        <taxon>Podocopa</taxon>
        <taxon>Podocopida</taxon>
        <taxon>Cytherocopina</taxon>
        <taxon>Cytheroidea</taxon>
        <taxon>Cytherideidae</taxon>
        <taxon>Cyprideis</taxon>
    </lineage>
</organism>
<dbReference type="InterPro" id="IPR001132">
    <property type="entry name" value="SMAD_dom_Dwarfin-type"/>
</dbReference>
<dbReference type="OrthoDB" id="5973987at2759"/>
<feature type="compositionally biased region" description="Basic and acidic residues" evidence="1">
    <location>
        <begin position="107"/>
        <end position="132"/>
    </location>
</feature>
<evidence type="ECO:0000313" key="2">
    <source>
        <dbReference type="EMBL" id="CAD7227145.1"/>
    </source>
</evidence>
<dbReference type="EMBL" id="OB661048">
    <property type="protein sequence ID" value="CAD7227145.1"/>
    <property type="molecule type" value="Genomic_DNA"/>
</dbReference>
<gene>
    <name evidence="2" type="ORF">CTOB1V02_LOCUS5054</name>
</gene>
<dbReference type="GO" id="GO:0006355">
    <property type="term" value="P:regulation of DNA-templated transcription"/>
    <property type="evidence" value="ECO:0007669"/>
    <property type="project" value="InterPro"/>
</dbReference>
<protein>
    <submittedName>
        <fullName evidence="2">Uncharacterized protein</fullName>
    </submittedName>
</protein>
<dbReference type="InterPro" id="IPR017855">
    <property type="entry name" value="SMAD-like_dom_sf"/>
</dbReference>
<dbReference type="AlphaFoldDB" id="A0A7R8WB57"/>
<accession>A0A7R8WB57</accession>
<dbReference type="PROSITE" id="PS51076">
    <property type="entry name" value="MH2"/>
    <property type="match status" value="1"/>
</dbReference>
<feature type="region of interest" description="Disordered" evidence="1">
    <location>
        <begin position="45"/>
        <end position="140"/>
    </location>
</feature>
<reference evidence="2" key="1">
    <citation type="submission" date="2020-11" db="EMBL/GenBank/DDBJ databases">
        <authorList>
            <person name="Tran Van P."/>
        </authorList>
    </citation>
    <scope>NUCLEOTIDE SEQUENCE</scope>
</reference>
<dbReference type="PANTHER" id="PTHR22742">
    <property type="entry name" value="EXPANSION, ISOFORM A-RELATED"/>
    <property type="match status" value="1"/>
</dbReference>
<dbReference type="Gene3D" id="2.60.200.10">
    <property type="match status" value="1"/>
</dbReference>
<evidence type="ECO:0000256" key="1">
    <source>
        <dbReference type="SAM" id="MobiDB-lite"/>
    </source>
</evidence>
<dbReference type="PANTHER" id="PTHR22742:SF2">
    <property type="entry name" value="EXPANSION, ISOFORM A-RELATED"/>
    <property type="match status" value="1"/>
</dbReference>
<feature type="compositionally biased region" description="Low complexity" evidence="1">
    <location>
        <begin position="75"/>
        <end position="90"/>
    </location>
</feature>
<name>A0A7R8WB57_9CRUS</name>